<dbReference type="EMBL" id="BSTI01000028">
    <property type="protein sequence ID" value="GLY70923.1"/>
    <property type="molecule type" value="Genomic_DNA"/>
</dbReference>
<accession>A0A9W6R7Y0</accession>
<feature type="transmembrane region" description="Helical" evidence="1">
    <location>
        <begin position="47"/>
        <end position="66"/>
    </location>
</feature>
<protein>
    <submittedName>
        <fullName evidence="2">Uncharacterized protein</fullName>
    </submittedName>
</protein>
<proteinExistence type="predicted"/>
<keyword evidence="1" id="KW-0812">Transmembrane</keyword>
<evidence type="ECO:0000313" key="3">
    <source>
        <dbReference type="Proteomes" id="UP001165136"/>
    </source>
</evidence>
<keyword evidence="3" id="KW-1185">Reference proteome</keyword>
<dbReference type="Proteomes" id="UP001165136">
    <property type="component" value="Unassembled WGS sequence"/>
</dbReference>
<evidence type="ECO:0000256" key="1">
    <source>
        <dbReference type="SAM" id="Phobius"/>
    </source>
</evidence>
<feature type="transmembrane region" description="Helical" evidence="1">
    <location>
        <begin position="73"/>
        <end position="92"/>
    </location>
</feature>
<gene>
    <name evidence="2" type="ORF">Atai01_75420</name>
</gene>
<dbReference type="AlphaFoldDB" id="A0A9W6R7Y0"/>
<reference evidence="2" key="1">
    <citation type="submission" date="2023-03" db="EMBL/GenBank/DDBJ databases">
        <title>Amycolatopsis taiwanensis NBRC 103393.</title>
        <authorList>
            <person name="Ichikawa N."/>
            <person name="Sato H."/>
            <person name="Tonouchi N."/>
        </authorList>
    </citation>
    <scope>NUCLEOTIDE SEQUENCE</scope>
    <source>
        <strain evidence="2">NBRC 103393</strain>
    </source>
</reference>
<keyword evidence="1" id="KW-1133">Transmembrane helix</keyword>
<keyword evidence="1" id="KW-0472">Membrane</keyword>
<feature type="transmembrane region" description="Helical" evidence="1">
    <location>
        <begin position="23"/>
        <end position="41"/>
    </location>
</feature>
<sequence length="124" mass="12697">MTYQSYPAQASEPAPKAKNPRKGMAIAALVLGIVALCGSPIPILNNATIIAGAVGVVFAIIGLFGAHKVMSSFGLALAVAGIAIGLALQAYWGRQLDDLQTKVNNDLNSIQSSINNAPAPIPTT</sequence>
<evidence type="ECO:0000313" key="2">
    <source>
        <dbReference type="EMBL" id="GLY70923.1"/>
    </source>
</evidence>
<organism evidence="2 3">
    <name type="scientific">Amycolatopsis taiwanensis</name>
    <dbReference type="NCBI Taxonomy" id="342230"/>
    <lineage>
        <taxon>Bacteria</taxon>
        <taxon>Bacillati</taxon>
        <taxon>Actinomycetota</taxon>
        <taxon>Actinomycetes</taxon>
        <taxon>Pseudonocardiales</taxon>
        <taxon>Pseudonocardiaceae</taxon>
        <taxon>Amycolatopsis</taxon>
    </lineage>
</organism>
<name>A0A9W6R7Y0_9PSEU</name>
<comment type="caution">
    <text evidence="2">The sequence shown here is derived from an EMBL/GenBank/DDBJ whole genome shotgun (WGS) entry which is preliminary data.</text>
</comment>